<dbReference type="EMBL" id="JADCLJ010000015">
    <property type="protein sequence ID" value="MBE4907689.1"/>
    <property type="molecule type" value="Genomic_DNA"/>
</dbReference>
<evidence type="ECO:0000313" key="2">
    <source>
        <dbReference type="Proteomes" id="UP001516662"/>
    </source>
</evidence>
<dbReference type="InterPro" id="IPR025578">
    <property type="entry name" value="DUF4359"/>
</dbReference>
<evidence type="ECO:0000313" key="1">
    <source>
        <dbReference type="EMBL" id="MBE4907689.1"/>
    </source>
</evidence>
<protein>
    <submittedName>
        <fullName evidence="1">DUF4359 domain-containing protein</fullName>
    </submittedName>
</protein>
<accession>A0ABR9QGR6</accession>
<dbReference type="RefSeq" id="WP_193535170.1">
    <property type="nucleotide sequence ID" value="NZ_JADCLJ010000015.1"/>
</dbReference>
<proteinExistence type="predicted"/>
<comment type="caution">
    <text evidence="1">The sequence shown here is derived from an EMBL/GenBank/DDBJ whole genome shotgun (WGS) entry which is preliminary data.</text>
</comment>
<name>A0ABR9QGR6_9BACI</name>
<gene>
    <name evidence="1" type="ORF">IMZ08_06435</name>
</gene>
<organism evidence="1 2">
    <name type="scientific">Litchfieldia luteola</name>
    <dbReference type="NCBI Taxonomy" id="682179"/>
    <lineage>
        <taxon>Bacteria</taxon>
        <taxon>Bacillati</taxon>
        <taxon>Bacillota</taxon>
        <taxon>Bacilli</taxon>
        <taxon>Bacillales</taxon>
        <taxon>Bacillaceae</taxon>
        <taxon>Litchfieldia</taxon>
    </lineage>
</organism>
<dbReference type="Pfam" id="PF14271">
    <property type="entry name" value="DUF4359"/>
    <property type="match status" value="1"/>
</dbReference>
<keyword evidence="2" id="KW-1185">Reference proteome</keyword>
<sequence>MKKSYIMIGVILALVIILVITNPKQEEYVNWATQQITEDKGILLRLGADHLAKPVIHSATETTNFVLFSVYKTAMPHKEENITTIGFLNQFITTK</sequence>
<reference evidence="1 2" key="1">
    <citation type="submission" date="2020-10" db="EMBL/GenBank/DDBJ databases">
        <title>Bacillus sp. HD4P25, an endophyte from a halophyte.</title>
        <authorList>
            <person name="Sun J.-Q."/>
        </authorList>
    </citation>
    <scope>NUCLEOTIDE SEQUENCE [LARGE SCALE GENOMIC DNA]</scope>
    <source>
        <strain evidence="1 2">YIM 93174</strain>
    </source>
</reference>
<dbReference type="Proteomes" id="UP001516662">
    <property type="component" value="Unassembled WGS sequence"/>
</dbReference>